<dbReference type="Proteomes" id="UP000692954">
    <property type="component" value="Unassembled WGS sequence"/>
</dbReference>
<evidence type="ECO:0000313" key="3">
    <source>
        <dbReference type="EMBL" id="CAD8107810.1"/>
    </source>
</evidence>
<keyword evidence="2" id="KW-0732">Signal</keyword>
<dbReference type="PANTHER" id="PTHR11319">
    <property type="entry name" value="G PROTEIN-COUPLED RECEPTOR-RELATED"/>
    <property type="match status" value="1"/>
</dbReference>
<gene>
    <name evidence="3" type="ORF">PSON_ATCC_30995.1.T0890215</name>
</gene>
<sequence>MAIWFYLVLQMIFNQILSQMIQLNPYYQFYQQEFEFKDDDFNENDCFIYGIWSKYNPLSIISQVGSIGLFDSNYYHIHNIVGKSSQNLNLIYYDYLEYNSQTIQKTVEFMNENDKIFKFEISIDAFQYENIWYFLEIIEWPAQYRFEIIIIQENKIRVHEIKQIKMPFRDTKIVLRFGGDLVVTNSQIPIPSTKTIQKFTYFPGFIMIQKLAIKKLKFDIDLIALATNDYNIYGKCYCKVTENFQIEDFQINKLDKKIYISQNTNCDSFILSGWFKINDIISSANEFVYKLIMLSANFENSLSNKNLQPFQMSYYLSSNENKILVTTYSYAFPVISIDFSDDPFIIQKELLIKNSIKVWHNVFVNLQQDLLKIVVKFYDKDNIYEYNVQFNVKQFHIIQLKLQYGNLLQSAPNYLNIDVKNLVLQNCDQLFQQQNCHYSCQDCDGPTMYNCLSCSEESQRIYIPEQKVCVCPYNSVDEKTCQTYLDSNFELILGEKQDDNLCQYGYFEYEGECFMCPSMIRENKISCLQCLNNPKEWYKKPYCYQDLYFDNQGGTQQLIYQQTSYFLLDGTEVTLCLFCFENNFLSLEDQYLDYLYHNLNFKSFCQDTSNQINFNCYKCLIQSCKKCYLSIQGHRCLKCYYTHVLINDECIRKDQPSLSTYCDFPLYLNSKKKCSQCPINNCKYCFEYQPNNLYKNTLYKNFEIFNDDEEEEVKVGCALCEENFIFNFNTGECIDQKPQIENCLRSFINYNDKEICTLSQIDDFNIAPEIINCQKYLNNCIQCLLSAESTLKCIICQEGYTSSIINGDCYKNELTNSKIVIEGDLNLKDGWVQRIQSFMMQYLPNKYFYPKSEFNSQIQAMIVECYSDYKYFLNLKCEKFCEPSCLQCSINADGPYCQRCPLNYHQQPIRDLENGQCSECSQLCQICYSRTPEEIQNLQPSFVLNETNKMFTKKCLKPINTPNIIYDSYSQTTKYCFQSNCLNQIKYHVKITYCGGYFVFWPFGFDYGINIKYCNQMGIDAITIVIQFQIFEQFCGIRNVLSISNFLKSKIFSLRNMYFLMTSVDNIILSTLYSIEISYFDKIEFQNLAIQFRNSQQFIIKNNNSKVDLKLINFAFNSCNITSVQSLFQNELFGNIVSNNFSIYNSIFINSSILNLDVYQQNGLITINKLLIQGCFFEDSNLFQFGNNKFDILIEELIIEQCEFQNSSIFMFFNNLRDITFLNIYNLKIQNNVFNHSYFIKNANLVQISLTNFNFSKNNLFTSNLISFNYHLTLNNSYIFENNFIESQTLILLQSLSFQEAKIKITNLFLQQNSFQDTSFLFLYSNKLNNYFLDLSLIYLEDNYKLDSTNNEMVLFVISCESLNIYNTTIRNVNDLIIFKIYETKKIFIQNILYENKIQSMRVPLQIGCHNLIKQNNQLFRIIGFFSLEILDVQIIKEFSVDSSFIDISSSRGYQEQSQGLISISNIVFKENLQLSREQINLMSLLSIHAEIELTINLENLNFIENFVHSQADSSLKNAASLMLITSAVGSVSIVNLKSQNNAFTNSTNSFFNIISNKIYMINLTIINHNLLTQELWQKYYDIDLDHNINQEDLNILIFQILQIQNFAGACSITASNFFCQNCTFENILAQKSSIFEINTINEGLIKLNQIQIQSIQNVIQLITNSSGCISINAQNSLLNLHITNSLFSNVLNRMAASILSIISSQIQNQISFQNIQILNCISLMNQFFYVQFSPKNLRNNFLILQNLLIFQSEDKWRQYFSNLETLSEVEMAEISGQNNAVIHIQNCQIIIKGLEIEGLFISPIMRFNNVFKLLLTDTYIQDIKFFYPCNVIVVDQGLNIKNLISFQQVYLLRISILKSSEIIQKLKYNNYQIKDCKLFKETPKDNQKQLNITLFQQQFSKLQQESLSIIQIKSIQFENQIKLYKIKIQQNDCSYCSDGLINFRVININFFKIEDFSCIQNQILSYGCLLFYQKELINFKINIINSNFYNNIGSIGVGITAYNLSVMIKQCKLFKNIASTYGGGLYLALNNNSFIFDQSIILDNEAKEAGGIYIYGEQILNETNFIKTMLLFNKAQNFANNLIESPTHLSLCINQLEMQSQILQLNGQQMDKLKLAPYLIIEQEKQYQTQYLMLPSGQSLMDYEITIPSNSKTLFYINEMGLYLKNSRNEQVLNLFNSTCILQFAKLNNDNSIQESNQKITVTFNQQKNFFDMSSLSIILDPYDQNNKHLQIDATCKIDQMNKTLNYLLNVRSLKCQLGEFYTNQGCQKCNSNQGFYSVTYDTNKCSIFDKNKFLEITENKINLLKGFWRPHYLSDHTSYCFKNQNFCQGGWNYGNKLCSIGHFGALCEECDIYNIMGYGAYYKTLQNLECQICQEQVENFVSFTLIFMWAIFSLILTLNSSEKSNQMFAQLKFKERFNKILFKLNQDHESILIKMLLNYLWMFSLIFTFNIQFSFKFVFIDQASNTSYFMVNNLDCYLSEIQTIELIYSKIFTMLVFILLQFLLIIIGFTIYSIKIDQKFRSSIISNTLLILYIFNFPGLIKMLCSIISNRWISNINYIQGDVSLLFGSDNHLKWMFYFVIPILILFGCFTPLSLFIIMHIKRKQLDSLKLRRHLCYLYNEYNDHSYFWELIKLVQKVIMILISTSFETNISIKASLFGITLLFYQALTVKFKPYLTSRLNHLDLHTGQICSMSIFLAAVKYTSDQENNQILSAILQTIILFFCAKLCQPFLFNIISIYFKKYKTTFYDKFKILFEKLHFKYCLRNLNELISKQKEKEQKLKANYLKLKTHLFQTSKAQMTNRKNLLTQGSLSFFNSARQARISENFGLNQFFKLETN</sequence>
<organism evidence="3 4">
    <name type="scientific">Paramecium sonneborni</name>
    <dbReference type="NCBI Taxonomy" id="65129"/>
    <lineage>
        <taxon>Eukaryota</taxon>
        <taxon>Sar</taxon>
        <taxon>Alveolata</taxon>
        <taxon>Ciliophora</taxon>
        <taxon>Intramacronucleata</taxon>
        <taxon>Oligohymenophorea</taxon>
        <taxon>Peniculida</taxon>
        <taxon>Parameciidae</taxon>
        <taxon>Paramecium</taxon>
    </lineage>
</organism>
<evidence type="ECO:0000256" key="1">
    <source>
        <dbReference type="SAM" id="Phobius"/>
    </source>
</evidence>
<evidence type="ECO:0000256" key="2">
    <source>
        <dbReference type="SAM" id="SignalP"/>
    </source>
</evidence>
<feature type="signal peptide" evidence="2">
    <location>
        <begin position="1"/>
        <end position="18"/>
    </location>
</feature>
<feature type="transmembrane region" description="Helical" evidence="1">
    <location>
        <begin position="2493"/>
        <end position="2514"/>
    </location>
</feature>
<feature type="transmembrane region" description="Helical" evidence="1">
    <location>
        <begin position="2441"/>
        <end position="2462"/>
    </location>
</feature>
<dbReference type="CDD" id="cd00064">
    <property type="entry name" value="FU"/>
    <property type="match status" value="1"/>
</dbReference>
<accession>A0A8S1PX08</accession>
<evidence type="ECO:0000313" key="4">
    <source>
        <dbReference type="Proteomes" id="UP000692954"/>
    </source>
</evidence>
<keyword evidence="4" id="KW-1185">Reference proteome</keyword>
<evidence type="ECO:0008006" key="5">
    <source>
        <dbReference type="Google" id="ProtNLM"/>
    </source>
</evidence>
<feature type="transmembrane region" description="Helical" evidence="1">
    <location>
        <begin position="2577"/>
        <end position="2603"/>
    </location>
</feature>
<keyword evidence="1" id="KW-1133">Transmembrane helix</keyword>
<feature type="transmembrane region" description="Helical" evidence="1">
    <location>
        <begin position="2716"/>
        <end position="2742"/>
    </location>
</feature>
<dbReference type="InterPro" id="IPR006212">
    <property type="entry name" value="Furin_repeat"/>
</dbReference>
<feature type="transmembrane region" description="Helical" evidence="1">
    <location>
        <begin position="2382"/>
        <end position="2400"/>
    </location>
</feature>
<dbReference type="EMBL" id="CAJJDN010000089">
    <property type="protein sequence ID" value="CAD8107810.1"/>
    <property type="molecule type" value="Genomic_DNA"/>
</dbReference>
<feature type="chain" id="PRO_5035930055" description="Transmembrane protein" evidence="2">
    <location>
        <begin position="19"/>
        <end position="2840"/>
    </location>
</feature>
<feature type="transmembrane region" description="Helical" evidence="1">
    <location>
        <begin position="2526"/>
        <end position="2551"/>
    </location>
</feature>
<keyword evidence="1" id="KW-0812">Transmembrane</keyword>
<keyword evidence="1" id="KW-0472">Membrane</keyword>
<dbReference type="OrthoDB" id="77931at2759"/>
<proteinExistence type="predicted"/>
<protein>
    <recommendedName>
        <fullName evidence="5">Transmembrane protein</fullName>
    </recommendedName>
</protein>
<reference evidence="3" key="1">
    <citation type="submission" date="2021-01" db="EMBL/GenBank/DDBJ databases">
        <authorList>
            <consortium name="Genoscope - CEA"/>
            <person name="William W."/>
        </authorList>
    </citation>
    <scope>NUCLEOTIDE SEQUENCE</scope>
</reference>
<name>A0A8S1PX08_9CILI</name>
<comment type="caution">
    <text evidence="3">The sequence shown here is derived from an EMBL/GenBank/DDBJ whole genome shotgun (WGS) entry which is preliminary data.</text>
</comment>
<dbReference type="PANTHER" id="PTHR11319:SF35">
    <property type="entry name" value="OUTER MEMBRANE PROTEIN PMPC-RELATED"/>
    <property type="match status" value="1"/>
</dbReference>